<comment type="caution">
    <text evidence="3">The sequence shown here is derived from an EMBL/GenBank/DDBJ whole genome shotgun (WGS) entry which is preliminary data.</text>
</comment>
<accession>A0A7C9GP10</accession>
<protein>
    <submittedName>
        <fullName evidence="3">DUF2155 domain-containing protein</fullName>
    </submittedName>
</protein>
<feature type="region of interest" description="Disordered" evidence="1">
    <location>
        <begin position="160"/>
        <end position="195"/>
    </location>
</feature>
<feature type="region of interest" description="Disordered" evidence="1">
    <location>
        <begin position="25"/>
        <end position="55"/>
    </location>
</feature>
<dbReference type="OrthoDB" id="9810376at2"/>
<dbReference type="Proteomes" id="UP000481327">
    <property type="component" value="Unassembled WGS sequence"/>
</dbReference>
<reference evidence="3 4" key="1">
    <citation type="submission" date="2019-09" db="EMBL/GenBank/DDBJ databases">
        <title>Polymorphobacter sp. isolated from a lake in China.</title>
        <authorList>
            <person name="Liu Z."/>
        </authorList>
    </citation>
    <scope>NUCLEOTIDE SEQUENCE [LARGE SCALE GENOMIC DNA]</scope>
    <source>
        <strain evidence="3 4">D40P</strain>
    </source>
</reference>
<name>A0A7C9GP10_9SPHN</name>
<evidence type="ECO:0000256" key="2">
    <source>
        <dbReference type="SAM" id="SignalP"/>
    </source>
</evidence>
<organism evidence="3 4">
    <name type="scientific">Sandarakinorhabdus fusca</name>
    <dbReference type="NCBI Taxonomy" id="1439888"/>
    <lineage>
        <taxon>Bacteria</taxon>
        <taxon>Pseudomonadati</taxon>
        <taxon>Pseudomonadota</taxon>
        <taxon>Alphaproteobacteria</taxon>
        <taxon>Sphingomonadales</taxon>
        <taxon>Sphingosinicellaceae</taxon>
        <taxon>Sandarakinorhabdus</taxon>
    </lineage>
</organism>
<keyword evidence="4" id="KW-1185">Reference proteome</keyword>
<keyword evidence="2" id="KW-0732">Signal</keyword>
<proteinExistence type="predicted"/>
<dbReference type="InterPro" id="IPR019225">
    <property type="entry name" value="DUF2155"/>
</dbReference>
<feature type="signal peptide" evidence="2">
    <location>
        <begin position="1"/>
        <end position="21"/>
    </location>
</feature>
<feature type="compositionally biased region" description="Low complexity" evidence="1">
    <location>
        <begin position="25"/>
        <end position="42"/>
    </location>
</feature>
<evidence type="ECO:0000256" key="1">
    <source>
        <dbReference type="SAM" id="MobiDB-lite"/>
    </source>
</evidence>
<dbReference type="Pfam" id="PF09923">
    <property type="entry name" value="DUF2155"/>
    <property type="match status" value="1"/>
</dbReference>
<sequence length="195" mass="20473">MARKSATAAMIAVLLAAPAVAQAPRPQAADTSAPPATAVAQPPANPTKRGAGLTPNAERVVTIGAIDKRTGENRSFVGNPGQMFDFGALRVIVRTCETTPPWEQKLTGAFLLIDERIGRAAPKRIYSGWMFAESPSLHPLEHARYDIWVKSCTMRFPETGPDTVTAGSVGGAARGEAAKPSNAKKSAVTPSAEPN</sequence>
<evidence type="ECO:0000313" key="4">
    <source>
        <dbReference type="Proteomes" id="UP000481327"/>
    </source>
</evidence>
<dbReference type="AlphaFoldDB" id="A0A7C9GP10"/>
<evidence type="ECO:0000313" key="3">
    <source>
        <dbReference type="EMBL" id="MQT16616.1"/>
    </source>
</evidence>
<dbReference type="EMBL" id="WIOL01000001">
    <property type="protein sequence ID" value="MQT16616.1"/>
    <property type="molecule type" value="Genomic_DNA"/>
</dbReference>
<gene>
    <name evidence="3" type="ORF">F3168_04995</name>
</gene>
<feature type="chain" id="PRO_5028836118" evidence="2">
    <location>
        <begin position="22"/>
        <end position="195"/>
    </location>
</feature>